<sequence length="180" mass="20352">MLSEKQNNSVINKGGISVKNAGIVLLNTYIPMLFERLNLMADKKFLNTDNQTAAVQYLQYVITGLTSTEEIFLPLNKVLCGLPLSASVPEEINLSDNEASLISGLIDAVISHWPAIGDSSIDGFRGNWLVRNGLLLEQNERWELIVEKRAYDILINRSPFSFSIIKYPWMDKPLHVQWPY</sequence>
<reference evidence="1" key="1">
    <citation type="submission" date="2020-01" db="EMBL/GenBank/DDBJ databases">
        <authorList>
            <person name="Seo Y.L."/>
        </authorList>
    </citation>
    <scope>NUCLEOTIDE SEQUENCE</scope>
    <source>
        <strain evidence="1">R11</strain>
    </source>
</reference>
<keyword evidence="2" id="KW-1185">Reference proteome</keyword>
<organism evidence="1 2">
    <name type="scientific">Mucilaginibacter agri</name>
    <dbReference type="NCBI Taxonomy" id="2695265"/>
    <lineage>
        <taxon>Bacteria</taxon>
        <taxon>Pseudomonadati</taxon>
        <taxon>Bacteroidota</taxon>
        <taxon>Sphingobacteriia</taxon>
        <taxon>Sphingobacteriales</taxon>
        <taxon>Sphingobacteriaceae</taxon>
        <taxon>Mucilaginibacter</taxon>
    </lineage>
</organism>
<dbReference type="AlphaFoldDB" id="A0A965ZJW1"/>
<evidence type="ECO:0000313" key="2">
    <source>
        <dbReference type="Proteomes" id="UP000638732"/>
    </source>
</evidence>
<dbReference type="Pfam" id="PF19268">
    <property type="entry name" value="CIS_TMP"/>
    <property type="match status" value="1"/>
</dbReference>
<evidence type="ECO:0000313" key="1">
    <source>
        <dbReference type="EMBL" id="NCD72005.1"/>
    </source>
</evidence>
<comment type="caution">
    <text evidence="1">The sequence shown here is derived from an EMBL/GenBank/DDBJ whole genome shotgun (WGS) entry which is preliminary data.</text>
</comment>
<reference evidence="1" key="2">
    <citation type="submission" date="2020-10" db="EMBL/GenBank/DDBJ databases">
        <title>Mucilaginibacter sp. nov., isolated from soil.</title>
        <authorList>
            <person name="Jeon C.O."/>
        </authorList>
    </citation>
    <scope>NUCLEOTIDE SEQUENCE</scope>
    <source>
        <strain evidence="1">R11</strain>
    </source>
</reference>
<accession>A0A965ZJW1</accession>
<dbReference type="InterPro" id="IPR045538">
    <property type="entry name" value="CIS_TMP"/>
</dbReference>
<dbReference type="Proteomes" id="UP000638732">
    <property type="component" value="Unassembled WGS sequence"/>
</dbReference>
<gene>
    <name evidence="1" type="ORF">GSY63_21760</name>
</gene>
<dbReference type="RefSeq" id="WP_166587976.1">
    <property type="nucleotide sequence ID" value="NZ_WWEO01000045.1"/>
</dbReference>
<proteinExistence type="predicted"/>
<name>A0A965ZJW1_9SPHI</name>
<protein>
    <submittedName>
        <fullName evidence="1">Uncharacterized protein</fullName>
    </submittedName>
</protein>
<dbReference type="EMBL" id="WWEO01000045">
    <property type="protein sequence ID" value="NCD72005.1"/>
    <property type="molecule type" value="Genomic_DNA"/>
</dbReference>